<keyword evidence="3" id="KW-0813">Transport</keyword>
<proteinExistence type="inferred from homology"/>
<dbReference type="GO" id="GO:0008320">
    <property type="term" value="F:protein transmembrane transporter activity"/>
    <property type="evidence" value="ECO:0007669"/>
    <property type="project" value="TreeGrafter"/>
</dbReference>
<keyword evidence="10" id="KW-0472">Membrane</keyword>
<comment type="caution">
    <text evidence="11">The sequence shown here is derived from an EMBL/GenBank/DDBJ whole genome shotgun (WGS) entry which is preliminary data.</text>
</comment>
<dbReference type="PANTHER" id="PTHR10485">
    <property type="entry name" value="MITOCHONDRIAL IMPORT INNER MEMBRANE TRANSLOCASE SUBUNIT TIM-17"/>
    <property type="match status" value="1"/>
</dbReference>
<gene>
    <name evidence="11" type="ORF">RDB_LOCUS135023</name>
</gene>
<evidence type="ECO:0000256" key="1">
    <source>
        <dbReference type="ARBA" id="ARBA00004448"/>
    </source>
</evidence>
<dbReference type="PANTHER" id="PTHR10485:SF0">
    <property type="entry name" value="AT05822P-RELATED"/>
    <property type="match status" value="1"/>
</dbReference>
<comment type="similarity">
    <text evidence="2">Belongs to the Tim17/Tim22/Tim23 family.</text>
</comment>
<evidence type="ECO:0000256" key="7">
    <source>
        <dbReference type="ARBA" id="ARBA00022989"/>
    </source>
</evidence>
<name>A0A8H3AZC1_9AGAM</name>
<evidence type="ECO:0000256" key="6">
    <source>
        <dbReference type="ARBA" id="ARBA00022927"/>
    </source>
</evidence>
<evidence type="ECO:0000256" key="10">
    <source>
        <dbReference type="ARBA" id="ARBA00023136"/>
    </source>
</evidence>
<evidence type="ECO:0000256" key="9">
    <source>
        <dbReference type="ARBA" id="ARBA00023128"/>
    </source>
</evidence>
<evidence type="ECO:0000256" key="8">
    <source>
        <dbReference type="ARBA" id="ARBA00023010"/>
    </source>
</evidence>
<evidence type="ECO:0000313" key="12">
    <source>
        <dbReference type="Proteomes" id="UP000663846"/>
    </source>
</evidence>
<evidence type="ECO:0000256" key="4">
    <source>
        <dbReference type="ARBA" id="ARBA00022692"/>
    </source>
</evidence>
<comment type="subcellular location">
    <subcellularLocation>
        <location evidence="1">Mitochondrion inner membrane</location>
        <topology evidence="1">Multi-pass membrane protein</topology>
    </subcellularLocation>
</comment>
<accession>A0A8H3AZC1</accession>
<sequence>PYVIFHEAGAGFVMGAIGGGIWQGIKGARNAPKGLRLGGAAHAIKAQSPTVAGNFAAWTGLLSAFDCAISSYRQKTDVWNGVLSGAGAGGCLSARGKNELPIRAYATDYEHQTHIFTRRTS</sequence>
<keyword evidence="4" id="KW-0812">Transmembrane</keyword>
<evidence type="ECO:0000313" key="11">
    <source>
        <dbReference type="EMBL" id="CAE6444129.1"/>
    </source>
</evidence>
<keyword evidence="5" id="KW-0999">Mitochondrion inner membrane</keyword>
<dbReference type="Pfam" id="PF02466">
    <property type="entry name" value="Tim17"/>
    <property type="match status" value="1"/>
</dbReference>
<evidence type="ECO:0000256" key="2">
    <source>
        <dbReference type="ARBA" id="ARBA00008444"/>
    </source>
</evidence>
<reference evidence="11" key="1">
    <citation type="submission" date="2021-01" db="EMBL/GenBank/DDBJ databases">
        <authorList>
            <person name="Kaushik A."/>
        </authorList>
    </citation>
    <scope>NUCLEOTIDE SEQUENCE</scope>
    <source>
        <strain evidence="11">AG1-1C</strain>
    </source>
</reference>
<keyword evidence="6" id="KW-0653">Protein transport</keyword>
<evidence type="ECO:0000256" key="3">
    <source>
        <dbReference type="ARBA" id="ARBA00022448"/>
    </source>
</evidence>
<dbReference type="GO" id="GO:0005744">
    <property type="term" value="C:TIM23 mitochondrial import inner membrane translocase complex"/>
    <property type="evidence" value="ECO:0007669"/>
    <property type="project" value="TreeGrafter"/>
</dbReference>
<protein>
    <submittedName>
        <fullName evidence="11">Uncharacterized protein</fullName>
    </submittedName>
</protein>
<evidence type="ECO:0000256" key="5">
    <source>
        <dbReference type="ARBA" id="ARBA00022792"/>
    </source>
</evidence>
<dbReference type="Proteomes" id="UP000663846">
    <property type="component" value="Unassembled WGS sequence"/>
</dbReference>
<dbReference type="AlphaFoldDB" id="A0A8H3AZC1"/>
<dbReference type="EMBL" id="CAJMWS010000436">
    <property type="protein sequence ID" value="CAE6444129.1"/>
    <property type="molecule type" value="Genomic_DNA"/>
</dbReference>
<feature type="non-terminal residue" evidence="11">
    <location>
        <position position="1"/>
    </location>
</feature>
<keyword evidence="8" id="KW-0811">Translocation</keyword>
<dbReference type="GO" id="GO:0030150">
    <property type="term" value="P:protein import into mitochondrial matrix"/>
    <property type="evidence" value="ECO:0007669"/>
    <property type="project" value="TreeGrafter"/>
</dbReference>
<keyword evidence="7" id="KW-1133">Transmembrane helix</keyword>
<keyword evidence="9" id="KW-0496">Mitochondrion</keyword>
<organism evidence="11 12">
    <name type="scientific">Rhizoctonia solani</name>
    <dbReference type="NCBI Taxonomy" id="456999"/>
    <lineage>
        <taxon>Eukaryota</taxon>
        <taxon>Fungi</taxon>
        <taxon>Dikarya</taxon>
        <taxon>Basidiomycota</taxon>
        <taxon>Agaricomycotina</taxon>
        <taxon>Agaricomycetes</taxon>
        <taxon>Cantharellales</taxon>
        <taxon>Ceratobasidiaceae</taxon>
        <taxon>Rhizoctonia</taxon>
    </lineage>
</organism>